<name>A0A2S5B0W6_9BASI</name>
<feature type="compositionally biased region" description="Low complexity" evidence="2">
    <location>
        <begin position="8"/>
        <end position="22"/>
    </location>
</feature>
<reference evidence="3 4" key="1">
    <citation type="journal article" date="2018" name="Front. Microbiol.">
        <title>Prospects for Fungal Bioremediation of Acidic Radioactive Waste Sites: Characterization and Genome Sequence of Rhodotorula taiwanensis MD1149.</title>
        <authorList>
            <person name="Tkavc R."/>
            <person name="Matrosova V.Y."/>
            <person name="Grichenko O.E."/>
            <person name="Gostincar C."/>
            <person name="Volpe R.P."/>
            <person name="Klimenkova P."/>
            <person name="Gaidamakova E.K."/>
            <person name="Zhou C.E."/>
            <person name="Stewart B.J."/>
            <person name="Lyman M.G."/>
            <person name="Malfatti S.A."/>
            <person name="Rubinfeld B."/>
            <person name="Courtot M."/>
            <person name="Singh J."/>
            <person name="Dalgard C.L."/>
            <person name="Hamilton T."/>
            <person name="Frey K.G."/>
            <person name="Gunde-Cimerman N."/>
            <person name="Dugan L."/>
            <person name="Daly M.J."/>
        </authorList>
    </citation>
    <scope>NUCLEOTIDE SEQUENCE [LARGE SCALE GENOMIC DNA]</scope>
    <source>
        <strain evidence="3 4">MD1149</strain>
    </source>
</reference>
<dbReference type="Pfam" id="PF01237">
    <property type="entry name" value="Oxysterol_BP"/>
    <property type="match status" value="1"/>
</dbReference>
<keyword evidence="4" id="KW-1185">Reference proteome</keyword>
<protein>
    <recommendedName>
        <fullName evidence="5">Oxysterol-binding protein</fullName>
    </recommendedName>
</protein>
<dbReference type="GO" id="GO:0030011">
    <property type="term" value="P:maintenance of cell polarity"/>
    <property type="evidence" value="ECO:0007669"/>
    <property type="project" value="TreeGrafter"/>
</dbReference>
<evidence type="ECO:0000256" key="2">
    <source>
        <dbReference type="SAM" id="MobiDB-lite"/>
    </source>
</evidence>
<dbReference type="GO" id="GO:0005829">
    <property type="term" value="C:cytosol"/>
    <property type="evidence" value="ECO:0007669"/>
    <property type="project" value="TreeGrafter"/>
</dbReference>
<dbReference type="Gene3D" id="3.30.70.3490">
    <property type="match status" value="1"/>
</dbReference>
<evidence type="ECO:0008006" key="5">
    <source>
        <dbReference type="Google" id="ProtNLM"/>
    </source>
</evidence>
<comment type="caution">
    <text evidence="3">The sequence shown here is derived from an EMBL/GenBank/DDBJ whole genome shotgun (WGS) entry which is preliminary data.</text>
</comment>
<dbReference type="EMBL" id="PJQD01000123">
    <property type="protein sequence ID" value="POY70311.1"/>
    <property type="molecule type" value="Genomic_DNA"/>
</dbReference>
<accession>A0A2S5B0W6</accession>
<gene>
    <name evidence="3" type="ORF">BMF94_6686</name>
</gene>
<feature type="region of interest" description="Disordered" evidence="2">
    <location>
        <begin position="1"/>
        <end position="22"/>
    </location>
</feature>
<dbReference type="Proteomes" id="UP000237144">
    <property type="component" value="Unassembled WGS sequence"/>
</dbReference>
<evidence type="ECO:0000256" key="1">
    <source>
        <dbReference type="ARBA" id="ARBA00008842"/>
    </source>
</evidence>
<evidence type="ECO:0000313" key="4">
    <source>
        <dbReference type="Proteomes" id="UP000237144"/>
    </source>
</evidence>
<dbReference type="GO" id="GO:0005886">
    <property type="term" value="C:plasma membrane"/>
    <property type="evidence" value="ECO:0007669"/>
    <property type="project" value="TreeGrafter"/>
</dbReference>
<sequence length="398" mass="44177">MANGGGAVVATQDTTANQQQQQQQVVKVHRRKQLPHPVAGDEFSMMSMLRKNIGKDLSTISFPVTMNEPLSALQRLAEEFEYSDLLDRAAAAPAESLERLMFIAVFAVSGAAGNKYRSSRKPFNPLLGETYECIRPERGFRFVSEKVSHHPPVLAFHSESIATSSSSSSSAPNRGGWEIFGHAAPNQKFWGRSMEIFVEGDISVRFPSDSPSTVYSIRKPSSFVKNLVAGTKYIEIVGDLVVSSSNSKAHAVVSFKEGSSWGGVSTRNKIEGRVVDERGATKIELVGRWDDAVDKKEGKQSFTRLWQIADYPPSTFLPFRSRSPALLALEHGDVDEAERLKQVVEEKQRSKRKNGTPTEPRWFRKVDVATDASKGWTYSGDYFETRDGKAFVDPDIFC</sequence>
<evidence type="ECO:0000313" key="3">
    <source>
        <dbReference type="EMBL" id="POY70311.1"/>
    </source>
</evidence>
<comment type="similarity">
    <text evidence="1">Belongs to the OSBP family.</text>
</comment>
<dbReference type="PANTHER" id="PTHR10972:SF203">
    <property type="entry name" value="OXYSTEROL-BINDING PROTEIN HOMOLOG 3"/>
    <property type="match status" value="1"/>
</dbReference>
<dbReference type="AlphaFoldDB" id="A0A2S5B0W6"/>
<dbReference type="GO" id="GO:0006887">
    <property type="term" value="P:exocytosis"/>
    <property type="evidence" value="ECO:0007669"/>
    <property type="project" value="TreeGrafter"/>
</dbReference>
<dbReference type="FunFam" id="2.40.160.120:FF:000001">
    <property type="entry name" value="Oxysterol-binding protein"/>
    <property type="match status" value="1"/>
</dbReference>
<dbReference type="GO" id="GO:0032541">
    <property type="term" value="C:cortical endoplasmic reticulum"/>
    <property type="evidence" value="ECO:0007669"/>
    <property type="project" value="TreeGrafter"/>
</dbReference>
<dbReference type="InterPro" id="IPR000648">
    <property type="entry name" value="Oxysterol-bd"/>
</dbReference>
<dbReference type="GO" id="GO:0034727">
    <property type="term" value="P:piecemeal microautophagy of the nucleus"/>
    <property type="evidence" value="ECO:0007669"/>
    <property type="project" value="TreeGrafter"/>
</dbReference>
<dbReference type="SUPFAM" id="SSF144000">
    <property type="entry name" value="Oxysterol-binding protein-like"/>
    <property type="match status" value="1"/>
</dbReference>
<dbReference type="GO" id="GO:0006897">
    <property type="term" value="P:endocytosis"/>
    <property type="evidence" value="ECO:0007669"/>
    <property type="project" value="TreeGrafter"/>
</dbReference>
<organism evidence="3 4">
    <name type="scientific">Rhodotorula taiwanensis</name>
    <dbReference type="NCBI Taxonomy" id="741276"/>
    <lineage>
        <taxon>Eukaryota</taxon>
        <taxon>Fungi</taxon>
        <taxon>Dikarya</taxon>
        <taxon>Basidiomycota</taxon>
        <taxon>Pucciniomycotina</taxon>
        <taxon>Microbotryomycetes</taxon>
        <taxon>Sporidiobolales</taxon>
        <taxon>Sporidiobolaceae</taxon>
        <taxon>Rhodotorula</taxon>
    </lineage>
</organism>
<dbReference type="PANTHER" id="PTHR10972">
    <property type="entry name" value="OXYSTEROL-BINDING PROTEIN-RELATED"/>
    <property type="match status" value="1"/>
</dbReference>
<dbReference type="GO" id="GO:0097038">
    <property type="term" value="C:perinuclear endoplasmic reticulum"/>
    <property type="evidence" value="ECO:0007669"/>
    <property type="project" value="TreeGrafter"/>
</dbReference>
<dbReference type="GO" id="GO:0032934">
    <property type="term" value="F:sterol binding"/>
    <property type="evidence" value="ECO:0007669"/>
    <property type="project" value="TreeGrafter"/>
</dbReference>
<dbReference type="OrthoDB" id="416222at2759"/>
<dbReference type="GO" id="GO:0035621">
    <property type="term" value="P:ER to Golgi ceramide transport"/>
    <property type="evidence" value="ECO:0007669"/>
    <property type="project" value="TreeGrafter"/>
</dbReference>
<proteinExistence type="inferred from homology"/>
<dbReference type="GO" id="GO:0120009">
    <property type="term" value="P:intermembrane lipid transfer"/>
    <property type="evidence" value="ECO:0007669"/>
    <property type="project" value="UniProtKB-ARBA"/>
</dbReference>
<dbReference type="Gene3D" id="2.40.160.120">
    <property type="match status" value="1"/>
</dbReference>
<dbReference type="STRING" id="741276.A0A2S5B0W6"/>
<dbReference type="InterPro" id="IPR037239">
    <property type="entry name" value="OSBP_sf"/>
</dbReference>